<dbReference type="AlphaFoldDB" id="A0A401JHC5"/>
<protein>
    <submittedName>
        <fullName evidence="1">Uncharacterized protein</fullName>
    </submittedName>
</protein>
<evidence type="ECO:0000313" key="1">
    <source>
        <dbReference type="EMBL" id="GBL47378.1"/>
    </source>
</evidence>
<reference evidence="1 2" key="1">
    <citation type="journal article" date="2019" name="Front. Microbiol.">
        <title>Genomes of Neutrophilic Sulfur-Oxidizing Chemolithoautotrophs Representing 9 Proteobacterial Species From 8 Genera.</title>
        <authorList>
            <person name="Watanabe T."/>
            <person name="Kojima H."/>
            <person name="Umezawa K."/>
            <person name="Hori C."/>
            <person name="Takasuka T.E."/>
            <person name="Kato Y."/>
            <person name="Fukui M."/>
        </authorList>
    </citation>
    <scope>NUCLEOTIDE SEQUENCE [LARGE SCALE GENOMIC DNA]</scope>
    <source>
        <strain evidence="1 2">TTN</strain>
    </source>
</reference>
<name>A0A401JHC5_9PROT</name>
<organism evidence="1 2">
    <name type="scientific">Sulfuriferula multivorans</name>
    <dbReference type="NCBI Taxonomy" id="1559896"/>
    <lineage>
        <taxon>Bacteria</taxon>
        <taxon>Pseudomonadati</taxon>
        <taxon>Pseudomonadota</taxon>
        <taxon>Betaproteobacteria</taxon>
        <taxon>Nitrosomonadales</taxon>
        <taxon>Sulfuricellaceae</taxon>
        <taxon>Sulfuriferula</taxon>
    </lineage>
</organism>
<evidence type="ECO:0000313" key="2">
    <source>
        <dbReference type="Proteomes" id="UP000286806"/>
    </source>
</evidence>
<accession>A0A401JHC5</accession>
<proteinExistence type="predicted"/>
<dbReference type="EMBL" id="BGOW01000039">
    <property type="protein sequence ID" value="GBL47378.1"/>
    <property type="molecule type" value="Genomic_DNA"/>
</dbReference>
<keyword evidence="2" id="KW-1185">Reference proteome</keyword>
<gene>
    <name evidence="1" type="ORF">SFMTTN_3213</name>
</gene>
<dbReference type="Proteomes" id="UP000286806">
    <property type="component" value="Unassembled WGS sequence"/>
</dbReference>
<comment type="caution">
    <text evidence="1">The sequence shown here is derived from an EMBL/GenBank/DDBJ whole genome shotgun (WGS) entry which is preliminary data.</text>
</comment>
<sequence length="45" mass="5228">MELAFWINTALKKSLIRNKRPKQTWGSAIPLRMKSYPLKLNALLS</sequence>